<dbReference type="InterPro" id="IPR038475">
    <property type="entry name" value="RecG_C_sf"/>
</dbReference>
<dbReference type="AlphaFoldDB" id="A0A840PQ79"/>
<dbReference type="RefSeq" id="WP_184656267.1">
    <property type="nucleotide sequence ID" value="NZ_JACHGZ010000076.1"/>
</dbReference>
<dbReference type="GO" id="GO:0016787">
    <property type="term" value="F:hydrolase activity"/>
    <property type="evidence" value="ECO:0007669"/>
    <property type="project" value="UniProtKB-KW"/>
</dbReference>
<keyword evidence="1" id="KW-0347">Helicase</keyword>
<protein>
    <submittedName>
        <fullName evidence="1">ATP-dependent DNA helicase RecG</fullName>
        <ecNumber evidence="1">3.6.4.12</ecNumber>
    </submittedName>
</protein>
<dbReference type="EMBL" id="JACHGZ010000076">
    <property type="protein sequence ID" value="MBB5150575.1"/>
    <property type="molecule type" value="Genomic_DNA"/>
</dbReference>
<dbReference type="PANTHER" id="PTHR30595:SF6">
    <property type="entry name" value="SCHLAFEN ALBA-2 DOMAIN-CONTAINING PROTEIN"/>
    <property type="match status" value="1"/>
</dbReference>
<sequence length="439" mass="50859">YYPRLGVFVFSLKSRKNKTENSDIIYATVVIPSVNYKFENIPVKKANGKEDAIILLHIEPSVDKVHKTEADEVFLRVGDETIRLNYEQRVDLEYDKGSRLYEEQIVEGCTLDDLDKEVLDKYQKLLEFNGSFEELLLARGFLRRVNGGVKLTVAGVLMFAKYPTAFIPSAKLRFFRYDGTKAEVGTSMNISKQKVFEGPIPKLIEESKEFIDTQLREFTALDKNTGQFITVPEYPPFAWQEGVINAITHRAYNIHGDDIKVFMFDDRLEIHSPGRLPNIVNVENIKYTRYSRNPKIARALTEFGWVRELNEGVKRIYRDMEQFFLDPPVYNETHSSVILTLKNNILMRRQRREERISLIINRSWKSLTDEKVALEIAYGKDKLKTRQLADALGKSPQYARKILKKLEEKKLIKKIATSSRDPNLHYILNTGDESESTDK</sequence>
<keyword evidence="2" id="KW-1185">Reference proteome</keyword>
<organism evidence="1 2">
    <name type="scientific">Ureibacillus thermosphaericus</name>
    <dbReference type="NCBI Taxonomy" id="51173"/>
    <lineage>
        <taxon>Bacteria</taxon>
        <taxon>Bacillati</taxon>
        <taxon>Bacillota</taxon>
        <taxon>Bacilli</taxon>
        <taxon>Bacillales</taxon>
        <taxon>Caryophanaceae</taxon>
        <taxon>Ureibacillus</taxon>
    </lineage>
</organism>
<feature type="non-terminal residue" evidence="1">
    <location>
        <position position="1"/>
    </location>
</feature>
<accession>A0A840PQ79</accession>
<proteinExistence type="predicted"/>
<dbReference type="SUPFAM" id="SSF46785">
    <property type="entry name" value="Winged helix' DNA-binding domain"/>
    <property type="match status" value="1"/>
</dbReference>
<keyword evidence="1" id="KW-0378">Hydrolase</keyword>
<evidence type="ECO:0000313" key="2">
    <source>
        <dbReference type="Proteomes" id="UP000557217"/>
    </source>
</evidence>
<dbReference type="PANTHER" id="PTHR30595">
    <property type="entry name" value="GLPR-RELATED TRANSCRIPTIONAL REPRESSOR"/>
    <property type="match status" value="1"/>
</dbReference>
<dbReference type="Proteomes" id="UP000557217">
    <property type="component" value="Unassembled WGS sequence"/>
</dbReference>
<dbReference type="Gene3D" id="3.30.565.60">
    <property type="match status" value="1"/>
</dbReference>
<dbReference type="EC" id="3.6.4.12" evidence="1"/>
<keyword evidence="1" id="KW-0547">Nucleotide-binding</keyword>
<dbReference type="Pfam" id="PF13749">
    <property type="entry name" value="HATPase_c_4"/>
    <property type="match status" value="1"/>
</dbReference>
<dbReference type="InterPro" id="IPR036388">
    <property type="entry name" value="WH-like_DNA-bd_sf"/>
</dbReference>
<keyword evidence="1" id="KW-0067">ATP-binding</keyword>
<dbReference type="Gene3D" id="1.10.10.10">
    <property type="entry name" value="Winged helix-like DNA-binding domain superfamily/Winged helix DNA-binding domain"/>
    <property type="match status" value="1"/>
</dbReference>
<gene>
    <name evidence="1" type="ORF">HNR36_003003</name>
</gene>
<dbReference type="InterPro" id="IPR036390">
    <property type="entry name" value="WH_DNA-bd_sf"/>
</dbReference>
<evidence type="ECO:0000313" key="1">
    <source>
        <dbReference type="EMBL" id="MBB5150575.1"/>
    </source>
</evidence>
<dbReference type="GO" id="GO:0003678">
    <property type="term" value="F:DNA helicase activity"/>
    <property type="evidence" value="ECO:0007669"/>
    <property type="project" value="UniProtKB-EC"/>
</dbReference>
<comment type="caution">
    <text evidence="1">The sequence shown here is derived from an EMBL/GenBank/DDBJ whole genome shotgun (WGS) entry which is preliminary data.</text>
</comment>
<reference evidence="1 2" key="1">
    <citation type="submission" date="2020-08" db="EMBL/GenBank/DDBJ databases">
        <title>Genomic Encyclopedia of Type Strains, Phase IV (KMG-IV): sequencing the most valuable type-strain genomes for metagenomic binning, comparative biology and taxonomic classification.</title>
        <authorList>
            <person name="Goeker M."/>
        </authorList>
    </citation>
    <scope>NUCLEOTIDE SEQUENCE [LARGE SCALE GENOMIC DNA]</scope>
    <source>
        <strain evidence="1 2">DSM 10633</strain>
    </source>
</reference>
<name>A0A840PQ79_URETH</name>